<dbReference type="PANTHER" id="PTHR21576:SF158">
    <property type="entry name" value="RIBOSOMAL RNA-PROCESSING PROTEIN 12-LIKE CONSERVED DOMAIN-CONTAINING PROTEIN"/>
    <property type="match status" value="1"/>
</dbReference>
<comment type="subcellular location">
    <subcellularLocation>
        <location evidence="1">Membrane</location>
        <topology evidence="1">Multi-pass membrane protein</topology>
    </subcellularLocation>
</comment>
<keyword evidence="8" id="KW-1185">Reference proteome</keyword>
<evidence type="ECO:0000256" key="5">
    <source>
        <dbReference type="SAM" id="Phobius"/>
    </source>
</evidence>
<proteinExistence type="predicted"/>
<dbReference type="KEGG" id="lgi:LOTGIDRAFT_164055"/>
<dbReference type="RefSeq" id="XP_009058800.1">
    <property type="nucleotide sequence ID" value="XM_009060552.1"/>
</dbReference>
<evidence type="ECO:0000256" key="2">
    <source>
        <dbReference type="ARBA" id="ARBA00022692"/>
    </source>
</evidence>
<dbReference type="OrthoDB" id="410267at2759"/>
<keyword evidence="3 5" id="KW-1133">Transmembrane helix</keyword>
<dbReference type="Proteomes" id="UP000030746">
    <property type="component" value="Unassembled WGS sequence"/>
</dbReference>
<dbReference type="Gene3D" id="1.20.1250.20">
    <property type="entry name" value="MFS general substrate transporter like domains"/>
    <property type="match status" value="1"/>
</dbReference>
<dbReference type="InterPro" id="IPR036259">
    <property type="entry name" value="MFS_trans_sf"/>
</dbReference>
<reference evidence="7 8" key="1">
    <citation type="journal article" date="2013" name="Nature">
        <title>Insights into bilaterian evolution from three spiralian genomes.</title>
        <authorList>
            <person name="Simakov O."/>
            <person name="Marletaz F."/>
            <person name="Cho S.J."/>
            <person name="Edsinger-Gonzales E."/>
            <person name="Havlak P."/>
            <person name="Hellsten U."/>
            <person name="Kuo D.H."/>
            <person name="Larsson T."/>
            <person name="Lv J."/>
            <person name="Arendt D."/>
            <person name="Savage R."/>
            <person name="Osoegawa K."/>
            <person name="de Jong P."/>
            <person name="Grimwood J."/>
            <person name="Chapman J.A."/>
            <person name="Shapiro H."/>
            <person name="Aerts A."/>
            <person name="Otillar R.P."/>
            <person name="Terry A.Y."/>
            <person name="Boore J.L."/>
            <person name="Grigoriev I.V."/>
            <person name="Lindberg D.R."/>
            <person name="Seaver E.C."/>
            <person name="Weisblat D.A."/>
            <person name="Putnam N.H."/>
            <person name="Rokhsar D.S."/>
        </authorList>
    </citation>
    <scope>NUCLEOTIDE SEQUENCE [LARGE SCALE GENOMIC DNA]</scope>
</reference>
<keyword evidence="2 5" id="KW-0812">Transmembrane</keyword>
<dbReference type="PANTHER" id="PTHR21576">
    <property type="entry name" value="UNCHARACTERIZED NODULIN-LIKE PROTEIN"/>
    <property type="match status" value="1"/>
</dbReference>
<feature type="transmembrane region" description="Helical" evidence="5">
    <location>
        <begin position="51"/>
        <end position="70"/>
    </location>
</feature>
<evidence type="ECO:0000313" key="8">
    <source>
        <dbReference type="Proteomes" id="UP000030746"/>
    </source>
</evidence>
<feature type="transmembrane region" description="Helical" evidence="5">
    <location>
        <begin position="12"/>
        <end position="31"/>
    </location>
</feature>
<feature type="transmembrane region" description="Helical" evidence="5">
    <location>
        <begin position="77"/>
        <end position="97"/>
    </location>
</feature>
<dbReference type="InterPro" id="IPR010658">
    <property type="entry name" value="Nodulin-like"/>
</dbReference>
<gene>
    <name evidence="7" type="ORF">LOTGIDRAFT_164055</name>
</gene>
<sequence>MAKIYKNLVLRFLAVFVGCIGMAIAGSIFIFNAYSNAIKKKFGYKQSDVEMMAALGNFGISIGFPAGFMYEKVGARWTSFTALILTCLGFMMLYTTYNDVEFYKDHAYLQDIYFFLAAQYSVLSVDNFYTN</sequence>
<protein>
    <recommendedName>
        <fullName evidence="6">Nodulin-like domain-containing protein</fullName>
    </recommendedName>
</protein>
<organism evidence="7 8">
    <name type="scientific">Lottia gigantea</name>
    <name type="common">Giant owl limpet</name>
    <dbReference type="NCBI Taxonomy" id="225164"/>
    <lineage>
        <taxon>Eukaryota</taxon>
        <taxon>Metazoa</taxon>
        <taxon>Spiralia</taxon>
        <taxon>Lophotrochozoa</taxon>
        <taxon>Mollusca</taxon>
        <taxon>Gastropoda</taxon>
        <taxon>Patellogastropoda</taxon>
        <taxon>Lottioidea</taxon>
        <taxon>Lottiidae</taxon>
        <taxon>Lottia</taxon>
    </lineage>
</organism>
<evidence type="ECO:0000256" key="1">
    <source>
        <dbReference type="ARBA" id="ARBA00004141"/>
    </source>
</evidence>
<evidence type="ECO:0000256" key="3">
    <source>
        <dbReference type="ARBA" id="ARBA00022989"/>
    </source>
</evidence>
<dbReference type="EMBL" id="KB202408">
    <property type="protein sequence ID" value="ESO90478.1"/>
    <property type="molecule type" value="Genomic_DNA"/>
</dbReference>
<name>V3ZGX3_LOTGI</name>
<evidence type="ECO:0000256" key="4">
    <source>
        <dbReference type="ARBA" id="ARBA00023136"/>
    </source>
</evidence>
<dbReference type="Pfam" id="PF06813">
    <property type="entry name" value="Nodulin-like"/>
    <property type="match status" value="1"/>
</dbReference>
<feature type="domain" description="Nodulin-like" evidence="6">
    <location>
        <begin position="16"/>
        <end position="96"/>
    </location>
</feature>
<feature type="transmembrane region" description="Helical" evidence="5">
    <location>
        <begin position="112"/>
        <end position="129"/>
    </location>
</feature>
<keyword evidence="4 5" id="KW-0472">Membrane</keyword>
<dbReference type="GO" id="GO:0016020">
    <property type="term" value="C:membrane"/>
    <property type="evidence" value="ECO:0007669"/>
    <property type="project" value="UniProtKB-SubCell"/>
</dbReference>
<dbReference type="CTD" id="20239610"/>
<evidence type="ECO:0000259" key="6">
    <source>
        <dbReference type="Pfam" id="PF06813"/>
    </source>
</evidence>
<dbReference type="AlphaFoldDB" id="V3ZGX3"/>
<dbReference type="SUPFAM" id="SSF103473">
    <property type="entry name" value="MFS general substrate transporter"/>
    <property type="match status" value="1"/>
</dbReference>
<dbReference type="GeneID" id="20239610"/>
<dbReference type="HOGENOM" id="CLU_1929950_0_0_1"/>
<accession>V3ZGX3</accession>
<evidence type="ECO:0000313" key="7">
    <source>
        <dbReference type="EMBL" id="ESO90478.1"/>
    </source>
</evidence>